<sequence length="407" mass="43613">MPTAIEEAVQLPKLSNEEIARYSRHLILPEVGMEGQQKLKAAKVLCVGTGGLGAPMALYLAAAGVGTIGLIDFDVVDESNLQRQIIHSQSTVGMLKVDSAELMLKGLNKNVNIVKHNTMLTSANALEIFKDYDVIADGTDNFQTRYLVNDACVLTGKPNAYGSIFRFEGQASVFATEEGPCYRCLYPEPPPPGLVPSCAEGGVLGILPGLVGVIQATEVIKLILGLGDPLIGRLLLVDALGMNFRTLKLRKNPDCPACGTHPTVTELIDYDQFCGIEKPATVGPLEVSRDKAVADAPVVEGIPQITVETLKKKLDAKEDIFVLDVREPHEYPIANLGAPLIPVGSIESRIAEIAEHKNDEIIVHCRSGARSQKAALALKAAGFTNVSNLSGGILAWAEKIDPTMPKY</sequence>
<proteinExistence type="inferred from homology"/>
<dbReference type="CDD" id="cd00757">
    <property type="entry name" value="ThiF_MoeB_HesA_family"/>
    <property type="match status" value="1"/>
</dbReference>
<keyword evidence="3" id="KW-0547">Nucleotide-binding</keyword>
<evidence type="ECO:0000256" key="9">
    <source>
        <dbReference type="ARBA" id="ARBA00073635"/>
    </source>
</evidence>
<evidence type="ECO:0000256" key="8">
    <source>
        <dbReference type="ARBA" id="ARBA00066884"/>
    </source>
</evidence>
<dbReference type="GO" id="GO:0008641">
    <property type="term" value="F:ubiquitin-like modifier activating enzyme activity"/>
    <property type="evidence" value="ECO:0007669"/>
    <property type="project" value="InterPro"/>
</dbReference>
<accession>A0A4Q7YU59</accession>
<dbReference type="EC" id="2.7.7.80" evidence="8"/>
<evidence type="ECO:0000259" key="13">
    <source>
        <dbReference type="PROSITE" id="PS50206"/>
    </source>
</evidence>
<comment type="catalytic activity">
    <reaction evidence="5">
        <text>[molybdopterin-synthase sulfur-carrier protein]-C-terminal Gly-Gly + ATP + H(+) = [molybdopterin-synthase sulfur-carrier protein]-C-terminal Gly-Gly-AMP + diphosphate</text>
        <dbReference type="Rhea" id="RHEA:43616"/>
        <dbReference type="Rhea" id="RHEA-COMP:12159"/>
        <dbReference type="Rhea" id="RHEA-COMP:12202"/>
        <dbReference type="ChEBI" id="CHEBI:15378"/>
        <dbReference type="ChEBI" id="CHEBI:30616"/>
        <dbReference type="ChEBI" id="CHEBI:33019"/>
        <dbReference type="ChEBI" id="CHEBI:90618"/>
        <dbReference type="ChEBI" id="CHEBI:90778"/>
        <dbReference type="EC" id="2.7.7.80"/>
    </reaction>
</comment>
<dbReference type="AlphaFoldDB" id="A0A4Q7YU59"/>
<dbReference type="Pfam" id="PF00581">
    <property type="entry name" value="Rhodanese"/>
    <property type="match status" value="1"/>
</dbReference>
<dbReference type="NCBIfam" id="NF004281">
    <property type="entry name" value="PRK05690.1"/>
    <property type="match status" value="1"/>
</dbReference>
<dbReference type="EMBL" id="SHKW01000001">
    <property type="protein sequence ID" value="RZU40553.1"/>
    <property type="molecule type" value="Genomic_DNA"/>
</dbReference>
<dbReference type="GO" id="GO:0004792">
    <property type="term" value="F:thiosulfate-cyanide sulfurtransferase activity"/>
    <property type="evidence" value="ECO:0007669"/>
    <property type="project" value="TreeGrafter"/>
</dbReference>
<dbReference type="Gene3D" id="3.40.250.10">
    <property type="entry name" value="Rhodanese-like domain"/>
    <property type="match status" value="1"/>
</dbReference>
<dbReference type="RefSeq" id="WP_130418609.1">
    <property type="nucleotide sequence ID" value="NZ_SHKW01000001.1"/>
</dbReference>
<evidence type="ECO:0000313" key="15">
    <source>
        <dbReference type="Proteomes" id="UP000292958"/>
    </source>
</evidence>
<dbReference type="InterPro" id="IPR001763">
    <property type="entry name" value="Rhodanese-like_dom"/>
</dbReference>
<dbReference type="InterPro" id="IPR000594">
    <property type="entry name" value="ThiF_NAD_FAD-bd"/>
</dbReference>
<dbReference type="Pfam" id="PF00899">
    <property type="entry name" value="ThiF"/>
    <property type="match status" value="1"/>
</dbReference>
<dbReference type="PANTHER" id="PTHR10953:SF102">
    <property type="entry name" value="ADENYLYLTRANSFERASE AND SULFURTRANSFERASE MOCS3"/>
    <property type="match status" value="1"/>
</dbReference>
<evidence type="ECO:0000313" key="14">
    <source>
        <dbReference type="EMBL" id="RZU40553.1"/>
    </source>
</evidence>
<evidence type="ECO:0000256" key="7">
    <source>
        <dbReference type="ARBA" id="ARBA00063809"/>
    </source>
</evidence>
<comment type="similarity">
    <text evidence="1">Belongs to the HesA/MoeB/ThiF family.</text>
</comment>
<dbReference type="Proteomes" id="UP000292958">
    <property type="component" value="Unassembled WGS sequence"/>
</dbReference>
<dbReference type="SUPFAM" id="SSF69572">
    <property type="entry name" value="Activating enzymes of the ubiquitin-like proteins"/>
    <property type="match status" value="1"/>
</dbReference>
<evidence type="ECO:0000256" key="1">
    <source>
        <dbReference type="ARBA" id="ARBA00009919"/>
    </source>
</evidence>
<dbReference type="GO" id="GO:0005524">
    <property type="term" value="F:ATP binding"/>
    <property type="evidence" value="ECO:0007669"/>
    <property type="project" value="UniProtKB-KW"/>
</dbReference>
<dbReference type="GO" id="GO:0008146">
    <property type="term" value="F:sulfotransferase activity"/>
    <property type="evidence" value="ECO:0007669"/>
    <property type="project" value="TreeGrafter"/>
</dbReference>
<keyword evidence="2 14" id="KW-0808">Transferase</keyword>
<dbReference type="InterPro" id="IPR035985">
    <property type="entry name" value="Ubiquitin-activating_enz"/>
</dbReference>
<dbReference type="GO" id="GO:0005829">
    <property type="term" value="C:cytosol"/>
    <property type="evidence" value="ECO:0007669"/>
    <property type="project" value="TreeGrafter"/>
</dbReference>
<comment type="subunit">
    <text evidence="7">Homodimer. Forms a stable heterotetrameric complex of 2 MoeB and 2 MoaD during adenylation of MoaD.</text>
</comment>
<dbReference type="FunFam" id="3.40.50.720:FF:000033">
    <property type="entry name" value="Adenylyltransferase and sulfurtransferase MOCS3"/>
    <property type="match status" value="1"/>
</dbReference>
<protein>
    <recommendedName>
        <fullName evidence="9">Molybdopterin-synthase adenylyltransferase</fullName>
        <ecNumber evidence="8">2.7.7.80</ecNumber>
    </recommendedName>
    <alternativeName>
        <fullName evidence="12">MoaD protein adenylase</fullName>
    </alternativeName>
    <alternativeName>
        <fullName evidence="10">Molybdopterin-converting factor subunit 1 adenylase</fullName>
    </alternativeName>
    <alternativeName>
        <fullName evidence="11">Sulfur carrier protein MoaD adenylyltransferase</fullName>
    </alternativeName>
</protein>
<dbReference type="Gene3D" id="3.40.50.720">
    <property type="entry name" value="NAD(P)-binding Rossmann-like Domain"/>
    <property type="match status" value="1"/>
</dbReference>
<dbReference type="CDD" id="cd00158">
    <property type="entry name" value="RHOD"/>
    <property type="match status" value="1"/>
</dbReference>
<evidence type="ECO:0000256" key="2">
    <source>
        <dbReference type="ARBA" id="ARBA00022679"/>
    </source>
</evidence>
<evidence type="ECO:0000256" key="12">
    <source>
        <dbReference type="ARBA" id="ARBA00078531"/>
    </source>
</evidence>
<evidence type="ECO:0000256" key="11">
    <source>
        <dbReference type="ARBA" id="ARBA00075328"/>
    </source>
</evidence>
<comment type="function">
    <text evidence="6">Catalyzes the adenylation by ATP of the carboxyl group of the C-terminal glycine of sulfur carrier protein MoaD.</text>
</comment>
<reference evidence="14 15" key="1">
    <citation type="submission" date="2019-02" db="EMBL/GenBank/DDBJ databases">
        <title>Genomic Encyclopedia of Archaeal and Bacterial Type Strains, Phase II (KMG-II): from individual species to whole genera.</title>
        <authorList>
            <person name="Goeker M."/>
        </authorList>
    </citation>
    <scope>NUCLEOTIDE SEQUENCE [LARGE SCALE GENOMIC DNA]</scope>
    <source>
        <strain evidence="14 15">DSM 18101</strain>
    </source>
</reference>
<evidence type="ECO:0000256" key="3">
    <source>
        <dbReference type="ARBA" id="ARBA00022741"/>
    </source>
</evidence>
<dbReference type="InterPro" id="IPR045886">
    <property type="entry name" value="ThiF/MoeB/HesA"/>
</dbReference>
<gene>
    <name evidence="14" type="ORF">BDD14_2022</name>
</gene>
<evidence type="ECO:0000256" key="10">
    <source>
        <dbReference type="ARBA" id="ARBA00075110"/>
    </source>
</evidence>
<keyword evidence="4" id="KW-0067">ATP-binding</keyword>
<dbReference type="GO" id="GO:0061605">
    <property type="term" value="F:molybdopterin-synthase adenylyltransferase activity"/>
    <property type="evidence" value="ECO:0007669"/>
    <property type="project" value="UniProtKB-EC"/>
</dbReference>
<evidence type="ECO:0000256" key="4">
    <source>
        <dbReference type="ARBA" id="ARBA00022840"/>
    </source>
</evidence>
<dbReference type="SMART" id="SM00450">
    <property type="entry name" value="RHOD"/>
    <property type="match status" value="1"/>
</dbReference>
<evidence type="ECO:0000256" key="6">
    <source>
        <dbReference type="ARBA" id="ARBA00055169"/>
    </source>
</evidence>
<dbReference type="PROSITE" id="PS50206">
    <property type="entry name" value="RHODANESE_3"/>
    <property type="match status" value="1"/>
</dbReference>
<keyword evidence="15" id="KW-1185">Reference proteome</keyword>
<evidence type="ECO:0000256" key="5">
    <source>
        <dbReference type="ARBA" id="ARBA00052218"/>
    </source>
</evidence>
<dbReference type="InterPro" id="IPR036873">
    <property type="entry name" value="Rhodanese-like_dom_sf"/>
</dbReference>
<feature type="domain" description="Rhodanese" evidence="13">
    <location>
        <begin position="316"/>
        <end position="405"/>
    </location>
</feature>
<organism evidence="14 15">
    <name type="scientific">Edaphobacter modestus</name>
    <dbReference type="NCBI Taxonomy" id="388466"/>
    <lineage>
        <taxon>Bacteria</taxon>
        <taxon>Pseudomonadati</taxon>
        <taxon>Acidobacteriota</taxon>
        <taxon>Terriglobia</taxon>
        <taxon>Terriglobales</taxon>
        <taxon>Acidobacteriaceae</taxon>
        <taxon>Edaphobacter</taxon>
    </lineage>
</organism>
<keyword evidence="14" id="KW-0548">Nucleotidyltransferase</keyword>
<comment type="caution">
    <text evidence="14">The sequence shown here is derived from an EMBL/GenBank/DDBJ whole genome shotgun (WGS) entry which is preliminary data.</text>
</comment>
<dbReference type="PANTHER" id="PTHR10953">
    <property type="entry name" value="UBIQUITIN-ACTIVATING ENZYME E1"/>
    <property type="match status" value="1"/>
</dbReference>
<dbReference type="OrthoDB" id="9800872at2"/>
<name>A0A4Q7YU59_9BACT</name>